<name>A0A816DDL9_9BILA</name>
<evidence type="ECO:0000256" key="2">
    <source>
        <dbReference type="ARBA" id="ARBA00004394"/>
    </source>
</evidence>
<dbReference type="GO" id="GO:0000139">
    <property type="term" value="C:Golgi membrane"/>
    <property type="evidence" value="ECO:0007669"/>
    <property type="project" value="UniProtKB-SubCell"/>
</dbReference>
<feature type="transmembrane region" description="Helical" evidence="7">
    <location>
        <begin position="233"/>
        <end position="254"/>
    </location>
</feature>
<evidence type="ECO:0000313" key="9">
    <source>
        <dbReference type="EMBL" id="CAF3853361.1"/>
    </source>
</evidence>
<evidence type="ECO:0000256" key="5">
    <source>
        <dbReference type="ARBA" id="ARBA00023034"/>
    </source>
</evidence>
<dbReference type="GO" id="GO:0046873">
    <property type="term" value="F:metal ion transmembrane transporter activity"/>
    <property type="evidence" value="ECO:0007669"/>
    <property type="project" value="InterPro"/>
</dbReference>
<feature type="transmembrane region" description="Helical" evidence="7">
    <location>
        <begin position="330"/>
        <end position="351"/>
    </location>
</feature>
<evidence type="ECO:0008006" key="11">
    <source>
        <dbReference type="Google" id="ProtNLM"/>
    </source>
</evidence>
<keyword evidence="4 7" id="KW-1133">Transmembrane helix</keyword>
<dbReference type="PANTHER" id="PTHR16133:SF0">
    <property type="entry name" value="ZINC_IRON REGULATED TRANSPORTER-RELATED PROTEIN 102B, ISOFORM E"/>
    <property type="match status" value="1"/>
</dbReference>
<feature type="transmembrane region" description="Helical" evidence="7">
    <location>
        <begin position="363"/>
        <end position="381"/>
    </location>
</feature>
<dbReference type="InterPro" id="IPR045891">
    <property type="entry name" value="ZIP9"/>
</dbReference>
<dbReference type="EMBL" id="CAJOBJ010000952">
    <property type="protein sequence ID" value="CAF3853361.1"/>
    <property type="molecule type" value="Genomic_DNA"/>
</dbReference>
<sequence length="387" mass="42598">MKSTTCSTLCPTLGNQLHTNIENDSCFINLQENILILFLKTTIIIMSESFMLSMFSLAMFLGSYLSGLIPLAFSLSETKMRYITVLGAGLLVGTALAVIIPEGVHALYMSELETNQMQIQHEFHADHKVVGRHLNHIDHDVKLDAEHDTKIDSDIKGDALPPAHQHTADRTRELGSEFVHKHSDTTHSAIGVTLILGFVFMLIVDNCGSRIIRHHGSQVLDSSSTVIINKPKATWTATLGLVVHAAADGIALGAASATSRFNVELIVFMAIMLHKAPAAFGLVSFLMSDGVDRKRIRRHLLIFSLAAPLMAIFTFVLLKSRIRDTYSVDSTGLAMLFSAGTFLFVATVHVLPEVQSHYDDRQFRAIELLILIIGCCFPIILSMGHKH</sequence>
<feature type="transmembrane region" description="Helical" evidence="7">
    <location>
        <begin position="266"/>
        <end position="288"/>
    </location>
</feature>
<feature type="transmembrane region" description="Helical" evidence="7">
    <location>
        <begin position="50"/>
        <end position="75"/>
    </location>
</feature>
<organism evidence="8 10">
    <name type="scientific">Rotaria magnacalcarata</name>
    <dbReference type="NCBI Taxonomy" id="392030"/>
    <lineage>
        <taxon>Eukaryota</taxon>
        <taxon>Metazoa</taxon>
        <taxon>Spiralia</taxon>
        <taxon>Gnathifera</taxon>
        <taxon>Rotifera</taxon>
        <taxon>Eurotatoria</taxon>
        <taxon>Bdelloidea</taxon>
        <taxon>Philodinida</taxon>
        <taxon>Philodinidae</taxon>
        <taxon>Rotaria</taxon>
    </lineage>
</organism>
<keyword evidence="5" id="KW-0333">Golgi apparatus</keyword>
<dbReference type="EMBL" id="CAJNOW010014868">
    <property type="protein sequence ID" value="CAF1635935.1"/>
    <property type="molecule type" value="Genomic_DNA"/>
</dbReference>
<comment type="caution">
    <text evidence="8">The sequence shown here is derived from an EMBL/GenBank/DDBJ whole genome shotgun (WGS) entry which is preliminary data.</text>
</comment>
<dbReference type="AlphaFoldDB" id="A0A816DDL9"/>
<dbReference type="OrthoDB" id="19859at2759"/>
<evidence type="ECO:0000313" key="10">
    <source>
        <dbReference type="Proteomes" id="UP000663834"/>
    </source>
</evidence>
<dbReference type="Pfam" id="PF02535">
    <property type="entry name" value="Zip"/>
    <property type="match status" value="1"/>
</dbReference>
<dbReference type="PANTHER" id="PTHR16133">
    <property type="entry name" value="SOLUTE CARRIER FAMILY 39 ZINC TRANSPORTER , MEMBER 9-RELATED"/>
    <property type="match status" value="1"/>
</dbReference>
<gene>
    <name evidence="9" type="ORF">GIL414_LOCUS4089</name>
    <name evidence="8" type="ORF">KQP761_LOCUS27073</name>
</gene>
<protein>
    <recommendedName>
        <fullName evidence="11">Solute carrier family 39 member 9</fullName>
    </recommendedName>
</protein>
<keyword evidence="6 7" id="KW-0472">Membrane</keyword>
<evidence type="ECO:0000256" key="3">
    <source>
        <dbReference type="ARBA" id="ARBA00022692"/>
    </source>
</evidence>
<feature type="transmembrane region" description="Helical" evidence="7">
    <location>
        <begin position="82"/>
        <end position="100"/>
    </location>
</feature>
<evidence type="ECO:0000256" key="4">
    <source>
        <dbReference type="ARBA" id="ARBA00022989"/>
    </source>
</evidence>
<feature type="transmembrane region" description="Helical" evidence="7">
    <location>
        <begin position="300"/>
        <end position="318"/>
    </location>
</feature>
<comment type="subcellular location">
    <subcellularLocation>
        <location evidence="1">Endomembrane system</location>
        <topology evidence="1">Multi-pass membrane protein</topology>
    </subcellularLocation>
    <subcellularLocation>
        <location evidence="2">Golgi apparatus membrane</location>
    </subcellularLocation>
</comment>
<evidence type="ECO:0000256" key="1">
    <source>
        <dbReference type="ARBA" id="ARBA00004127"/>
    </source>
</evidence>
<accession>A0A816DDL9</accession>
<evidence type="ECO:0000256" key="7">
    <source>
        <dbReference type="SAM" id="Phobius"/>
    </source>
</evidence>
<dbReference type="InterPro" id="IPR003689">
    <property type="entry name" value="ZIP"/>
</dbReference>
<proteinExistence type="predicted"/>
<keyword evidence="3 7" id="KW-0812">Transmembrane</keyword>
<evidence type="ECO:0000313" key="8">
    <source>
        <dbReference type="EMBL" id="CAF1635935.1"/>
    </source>
</evidence>
<reference evidence="8" key="1">
    <citation type="submission" date="2021-02" db="EMBL/GenBank/DDBJ databases">
        <authorList>
            <person name="Nowell W R."/>
        </authorList>
    </citation>
    <scope>NUCLEOTIDE SEQUENCE</scope>
</reference>
<feature type="transmembrane region" description="Helical" evidence="7">
    <location>
        <begin position="189"/>
        <end position="212"/>
    </location>
</feature>
<dbReference type="GO" id="GO:0006829">
    <property type="term" value="P:zinc ion transport"/>
    <property type="evidence" value="ECO:0007669"/>
    <property type="project" value="InterPro"/>
</dbReference>
<dbReference type="Proteomes" id="UP000663834">
    <property type="component" value="Unassembled WGS sequence"/>
</dbReference>
<evidence type="ECO:0000256" key="6">
    <source>
        <dbReference type="ARBA" id="ARBA00023136"/>
    </source>
</evidence>
<dbReference type="Proteomes" id="UP000681720">
    <property type="component" value="Unassembled WGS sequence"/>
</dbReference>